<feature type="region of interest" description="Disordered" evidence="8">
    <location>
        <begin position="1"/>
        <end position="47"/>
    </location>
</feature>
<comment type="subunit">
    <text evidence="7">Tetramer of two alpha and two beta chains.</text>
</comment>
<evidence type="ECO:0000256" key="2">
    <source>
        <dbReference type="ARBA" id="ARBA00023015"/>
    </source>
</evidence>
<dbReference type="PIRSF" id="PIRSF016398">
    <property type="entry name" value="TFIIE-beta"/>
    <property type="match status" value="1"/>
</dbReference>
<name>A0A8H6DYF7_COCSA</name>
<evidence type="ECO:0000256" key="1">
    <source>
        <dbReference type="ARBA" id="ARBA00004123"/>
    </source>
</evidence>
<evidence type="ECO:0000256" key="7">
    <source>
        <dbReference type="PIRNR" id="PIRNR016398"/>
    </source>
</evidence>
<evidence type="ECO:0000259" key="9">
    <source>
        <dbReference type="PROSITE" id="PS51351"/>
    </source>
</evidence>
<dbReference type="PANTHER" id="PTHR12716">
    <property type="entry name" value="TRANSCRIPTION INITIATION FACTOR IIE, BETA SUBUNIT"/>
    <property type="match status" value="1"/>
</dbReference>
<evidence type="ECO:0000256" key="4">
    <source>
        <dbReference type="ARBA" id="ARBA00023163"/>
    </source>
</evidence>
<dbReference type="AlphaFoldDB" id="A0A8H6DYF7"/>
<dbReference type="InterPro" id="IPR016656">
    <property type="entry name" value="TFIIE-bsu"/>
</dbReference>
<keyword evidence="5 7" id="KW-0539">Nucleus</keyword>
<dbReference type="OMA" id="RTKKDNH"/>
<organism evidence="10 11">
    <name type="scientific">Cochliobolus sativus</name>
    <name type="common">Common root rot and spot blotch fungus</name>
    <name type="synonym">Bipolaris sorokiniana</name>
    <dbReference type="NCBI Taxonomy" id="45130"/>
    <lineage>
        <taxon>Eukaryota</taxon>
        <taxon>Fungi</taxon>
        <taxon>Dikarya</taxon>
        <taxon>Ascomycota</taxon>
        <taxon>Pezizomycotina</taxon>
        <taxon>Dothideomycetes</taxon>
        <taxon>Pleosporomycetidae</taxon>
        <taxon>Pleosporales</taxon>
        <taxon>Pleosporineae</taxon>
        <taxon>Pleosporaceae</taxon>
        <taxon>Bipolaris</taxon>
    </lineage>
</organism>
<reference evidence="10" key="1">
    <citation type="submission" date="2019-11" db="EMBL/GenBank/DDBJ databases">
        <title>Bipolaris sorokiniana Genome sequencing.</title>
        <authorList>
            <person name="Wang H."/>
        </authorList>
    </citation>
    <scope>NUCLEOTIDE SEQUENCE</scope>
</reference>
<evidence type="ECO:0000256" key="8">
    <source>
        <dbReference type="SAM" id="MobiDB-lite"/>
    </source>
</evidence>
<protein>
    <recommendedName>
        <fullName evidence="7">Transcription initiation factor IIE subunit beta</fullName>
    </recommendedName>
</protein>
<evidence type="ECO:0000256" key="6">
    <source>
        <dbReference type="ARBA" id="ARBA00025581"/>
    </source>
</evidence>
<evidence type="ECO:0000256" key="3">
    <source>
        <dbReference type="ARBA" id="ARBA00023125"/>
    </source>
</evidence>
<sequence length="264" mass="29796">MSFLKANSSSAANAPSPTPSTSSASGSKRKRPADGAPPVVYSQPQDTSTGEHVFTRLTYVNDFLRERKDKWHSFEDIMEYLNIPPGHIQRQQLRQLMRADNQGNRISWDSQNERYKYKSKLDIHNRAQLKGHFQTQKSALGLQIKDLKDGWSNVAEDITKMEEKNEVLVRRAKDGVPKTVWANDPSLMLPMDPVFAKTWHSVQVPDNPEELRKVLLANKMTAATQAKVIVAASTTKKKKGPRRGGKQTNTHMIGILKDFSGMRK</sequence>
<accession>A0A8H6DYF7</accession>
<keyword evidence="3 7" id="KW-0238">DNA-binding</keyword>
<dbReference type="GO" id="GO:0005673">
    <property type="term" value="C:transcription factor TFIIE complex"/>
    <property type="evidence" value="ECO:0007669"/>
    <property type="project" value="UniProtKB-UniRule"/>
</dbReference>
<comment type="similarity">
    <text evidence="7">Belongs to the TFIIE beta subunit family.</text>
</comment>
<dbReference type="GO" id="GO:0001097">
    <property type="term" value="F:TFIIH-class transcription factor complex binding"/>
    <property type="evidence" value="ECO:0007669"/>
    <property type="project" value="TreeGrafter"/>
</dbReference>
<keyword evidence="4 7" id="KW-0804">Transcription</keyword>
<evidence type="ECO:0000313" key="11">
    <source>
        <dbReference type="Proteomes" id="UP000624244"/>
    </source>
</evidence>
<feature type="domain" description="TFIIE beta" evidence="9">
    <location>
        <begin position="41"/>
        <end position="124"/>
    </location>
</feature>
<evidence type="ECO:0000313" key="10">
    <source>
        <dbReference type="EMBL" id="KAF5853036.1"/>
    </source>
</evidence>
<dbReference type="GO" id="GO:0003677">
    <property type="term" value="F:DNA binding"/>
    <property type="evidence" value="ECO:0007669"/>
    <property type="project" value="UniProtKB-UniRule"/>
</dbReference>
<comment type="function">
    <text evidence="6 7">Recruits TFIIH to the initiation complex and stimulates the RNA polymerase II C-terminal domain kinase and DNA-dependent ATPase activities of TFIIH. Both TFIIH and TFIIE are required for promoter clearance by RNA polymerase.</text>
</comment>
<dbReference type="InterPro" id="IPR003166">
    <property type="entry name" value="TFIIE_bsu_DNA-bd"/>
</dbReference>
<dbReference type="PANTHER" id="PTHR12716:SF8">
    <property type="entry name" value="TRANSCRIPTION INITIATION FACTOR IIE SUBUNIT BETA"/>
    <property type="match status" value="1"/>
</dbReference>
<dbReference type="PROSITE" id="PS51351">
    <property type="entry name" value="TFIIE_BETA_C"/>
    <property type="match status" value="1"/>
</dbReference>
<dbReference type="Proteomes" id="UP000624244">
    <property type="component" value="Unassembled WGS sequence"/>
</dbReference>
<comment type="caution">
    <text evidence="10">The sequence shown here is derived from an EMBL/GenBank/DDBJ whole genome shotgun (WGS) entry which is preliminary data.</text>
</comment>
<dbReference type="EMBL" id="WNKQ01000002">
    <property type="protein sequence ID" value="KAF5853036.1"/>
    <property type="molecule type" value="Genomic_DNA"/>
</dbReference>
<proteinExistence type="inferred from homology"/>
<dbReference type="Pfam" id="PF18121">
    <property type="entry name" value="TFA2_Winged_2"/>
    <property type="match status" value="1"/>
</dbReference>
<keyword evidence="2 7" id="KW-0805">Transcription regulation</keyword>
<dbReference type="InterPro" id="IPR040501">
    <property type="entry name" value="TFA2_Winged_2"/>
</dbReference>
<feature type="compositionally biased region" description="Low complexity" evidence="8">
    <location>
        <begin position="1"/>
        <end position="25"/>
    </location>
</feature>
<evidence type="ECO:0000256" key="5">
    <source>
        <dbReference type="ARBA" id="ARBA00023242"/>
    </source>
</evidence>
<dbReference type="GO" id="GO:0006367">
    <property type="term" value="P:transcription initiation at RNA polymerase II promoter"/>
    <property type="evidence" value="ECO:0007669"/>
    <property type="project" value="UniProtKB-UniRule"/>
</dbReference>
<gene>
    <name evidence="10" type="ORF">GGP41_001642</name>
</gene>
<dbReference type="Pfam" id="PF02186">
    <property type="entry name" value="TFIIE_beta"/>
    <property type="match status" value="1"/>
</dbReference>
<comment type="subcellular location">
    <subcellularLocation>
        <location evidence="1 7">Nucleus</location>
    </subcellularLocation>
</comment>
<dbReference type="CDD" id="cd07977">
    <property type="entry name" value="TFIIE_beta_winged_helix"/>
    <property type="match status" value="1"/>
</dbReference>